<feature type="compositionally biased region" description="Basic and acidic residues" evidence="1">
    <location>
        <begin position="503"/>
        <end position="515"/>
    </location>
</feature>
<feature type="region of interest" description="Disordered" evidence="1">
    <location>
        <begin position="677"/>
        <end position="717"/>
    </location>
</feature>
<organism evidence="3 4">
    <name type="scientific">Bemisia tabaci</name>
    <name type="common">Sweetpotato whitefly</name>
    <name type="synonym">Aleurodes tabaci</name>
    <dbReference type="NCBI Taxonomy" id="7038"/>
    <lineage>
        <taxon>Eukaryota</taxon>
        <taxon>Metazoa</taxon>
        <taxon>Ecdysozoa</taxon>
        <taxon>Arthropoda</taxon>
        <taxon>Hexapoda</taxon>
        <taxon>Insecta</taxon>
        <taxon>Pterygota</taxon>
        <taxon>Neoptera</taxon>
        <taxon>Paraneoptera</taxon>
        <taxon>Hemiptera</taxon>
        <taxon>Sternorrhyncha</taxon>
        <taxon>Aleyrodoidea</taxon>
        <taxon>Aleyrodidae</taxon>
        <taxon>Aleyrodinae</taxon>
        <taxon>Bemisia</taxon>
    </lineage>
</organism>
<feature type="compositionally biased region" description="Basic and acidic residues" evidence="1">
    <location>
        <begin position="391"/>
        <end position="401"/>
    </location>
</feature>
<proteinExistence type="predicted"/>
<gene>
    <name evidence="3" type="ORF">BEMITA_LOCUS7954</name>
</gene>
<evidence type="ECO:0000259" key="2">
    <source>
        <dbReference type="PROSITE" id="PS00028"/>
    </source>
</evidence>
<feature type="compositionally biased region" description="Basic and acidic residues" evidence="1">
    <location>
        <begin position="623"/>
        <end position="655"/>
    </location>
</feature>
<feature type="region of interest" description="Disordered" evidence="1">
    <location>
        <begin position="310"/>
        <end position="515"/>
    </location>
</feature>
<dbReference type="SMART" id="SM00355">
    <property type="entry name" value="ZnF_C2H2"/>
    <property type="match status" value="2"/>
</dbReference>
<evidence type="ECO:0000313" key="4">
    <source>
        <dbReference type="Proteomes" id="UP001152759"/>
    </source>
</evidence>
<name>A0A9P0CEN3_BEMTA</name>
<dbReference type="Proteomes" id="UP001152759">
    <property type="component" value="Chromosome 4"/>
</dbReference>
<dbReference type="PROSITE" id="PS00028">
    <property type="entry name" value="ZINC_FINGER_C2H2_1"/>
    <property type="match status" value="1"/>
</dbReference>
<evidence type="ECO:0000313" key="3">
    <source>
        <dbReference type="EMBL" id="CAH0771175.1"/>
    </source>
</evidence>
<dbReference type="AlphaFoldDB" id="A0A9P0CEN3"/>
<dbReference type="SUPFAM" id="SSF57667">
    <property type="entry name" value="beta-beta-alpha zinc fingers"/>
    <property type="match status" value="1"/>
</dbReference>
<evidence type="ECO:0000256" key="1">
    <source>
        <dbReference type="SAM" id="MobiDB-lite"/>
    </source>
</evidence>
<feature type="compositionally biased region" description="Basic and acidic residues" evidence="1">
    <location>
        <begin position="691"/>
        <end position="703"/>
    </location>
</feature>
<feature type="region of interest" description="Disordered" evidence="1">
    <location>
        <begin position="623"/>
        <end position="664"/>
    </location>
</feature>
<keyword evidence="4" id="KW-1185">Reference proteome</keyword>
<feature type="compositionally biased region" description="Basic residues" evidence="1">
    <location>
        <begin position="440"/>
        <end position="499"/>
    </location>
</feature>
<accession>A0A9P0CEN3</accession>
<dbReference type="EMBL" id="OU963865">
    <property type="protein sequence ID" value="CAH0771175.1"/>
    <property type="molecule type" value="Genomic_DNA"/>
</dbReference>
<feature type="compositionally biased region" description="Basic residues" evidence="1">
    <location>
        <begin position="402"/>
        <end position="414"/>
    </location>
</feature>
<protein>
    <recommendedName>
        <fullName evidence="2">C2H2-type domain-containing protein</fullName>
    </recommendedName>
</protein>
<dbReference type="InterPro" id="IPR036236">
    <property type="entry name" value="Znf_C2H2_sf"/>
</dbReference>
<sequence length="952" mass="109376">MESYSYSGNSGFFDDLDIEGRNFVIDEWHAEEPFAKTNPENPGPIESPPAVSKDPKSENDEKKWLLTVVKLDDGTMGFAHTVDSIGVMWRCHPCNMVFEGKDMFQEHINTEKHKTVMARPHHKKVFFTKLVVEAPHIEPGEPVPPGFEDIIQDVCQLQSALDEFNEAPIIGLEFLVELTNPDPANEPRYICLLCDKRGDPRSILKHMTSQSHYQKYLGRYFRLVYVALNNIPKQPSYKNGLCLLTQYIVGKIEERFGRLRPKVMEEIKFNQPGERAELTAKIDGERHFRETDEDNFAELVDVKYVKDPRLLRPVEPPPPSHDPAEENSKSSSTSSDKGRVPFKSKPVTGNIRKRQESPEVVTLGENSPDSKSESKKSRKSLSPLSPDDSPQDSRRSRDRQRSRSRRRSRSRSLSRGRYGGGGGRRLPYRRSRSPSYPRNLSRRSRSPRRMRYSPGPRHRRDGRRYSRSRSKSRSRHRSPPSFRQRRSRSRSPYRPRYRQRSPVYRDSRPRYPDERHVYRRESISRREKLSEELKGLESKLLSKLKYYEKNPEKHPMYPEEWKLFWNRRFKELQASGVDPLQHDFKPEWIEFWTKKMVELHEEDLKKQTAELKKKIEAEIELDKERTTERSRNSRSQERTRNTSRDRSRESSRPRQPDVSVNDMKNLWKAYTGTEIKVDSNSKRSPSPWEDPNSKEKKTKKELALEPLGSPISDDEVDLGDDLDNISEKSIPEVTYAPPRHYYHQMYDERGMPVSSMYAQTMARFPRKAMPFAKEPLNVITVIRSISVLEDQLGPSLGPKIVDLLSCALALEKEKPKSSATLLTNANMVLLETVKEKLKGQFLARVIPGNLVGAAKHAIANIDELVRLAPRAPSPPKFTPTPVFDKPTDPIPVPGVGTVDKVAIANQIAATLTAQGRTDVSQEELEMLINAVVGMREAEAQSGSANVNVEQVI</sequence>
<feature type="region of interest" description="Disordered" evidence="1">
    <location>
        <begin position="33"/>
        <end position="59"/>
    </location>
</feature>
<dbReference type="InterPro" id="IPR013087">
    <property type="entry name" value="Znf_C2H2_type"/>
</dbReference>
<reference evidence="3" key="1">
    <citation type="submission" date="2021-12" db="EMBL/GenBank/DDBJ databases">
        <authorList>
            <person name="King R."/>
        </authorList>
    </citation>
    <scope>NUCLEOTIDE SEQUENCE</scope>
</reference>
<feature type="domain" description="C2H2-type" evidence="2">
    <location>
        <begin position="91"/>
        <end position="113"/>
    </location>
</feature>